<evidence type="ECO:0000313" key="7">
    <source>
        <dbReference type="EMBL" id="AYQ55329.1"/>
    </source>
</evidence>
<dbReference type="GeneID" id="41321976"/>
<evidence type="ECO:0000256" key="1">
    <source>
        <dbReference type="ARBA" id="ARBA00004141"/>
    </source>
</evidence>
<reference evidence="7 8" key="1">
    <citation type="submission" date="2016-10" db="EMBL/GenBank/DDBJ databases">
        <title>Complete genome of the TMA-utilizing, human hosted archaeon Methanomethylophilus alvus Gen. nov, sp. nov., strain Mx-05, derived from a pure culture.</title>
        <authorList>
            <person name="Brugere J.-F."/>
            <person name="Ben Hania W."/>
            <person name="Chaudhary P.P."/>
            <person name="Gaci N."/>
            <person name="Borrel G."/>
            <person name="Cao Van Tuat L."/>
            <person name="Fardeau M.-L."/>
            <person name="Harris H.M.B."/>
            <person name="O'Toole P.W."/>
            <person name="Ollivier B."/>
        </authorList>
    </citation>
    <scope>NUCLEOTIDE SEQUENCE [LARGE SCALE GENOMIC DNA]</scope>
    <source>
        <strain evidence="7 8">Mx-05</strain>
    </source>
</reference>
<dbReference type="PANTHER" id="PTHR13353">
    <property type="entry name" value="TRANSMEMBRANE PROTEIN 19"/>
    <property type="match status" value="1"/>
</dbReference>
<protein>
    <recommendedName>
        <fullName evidence="9">TIGR00297 family protein</fullName>
    </recommendedName>
</protein>
<evidence type="ECO:0000256" key="2">
    <source>
        <dbReference type="ARBA" id="ARBA00009012"/>
    </source>
</evidence>
<evidence type="ECO:0008006" key="9">
    <source>
        <dbReference type="Google" id="ProtNLM"/>
    </source>
</evidence>
<evidence type="ECO:0000256" key="6">
    <source>
        <dbReference type="SAM" id="Phobius"/>
    </source>
</evidence>
<feature type="transmembrane region" description="Helical" evidence="6">
    <location>
        <begin position="33"/>
        <end position="66"/>
    </location>
</feature>
<evidence type="ECO:0000256" key="3">
    <source>
        <dbReference type="ARBA" id="ARBA00022692"/>
    </source>
</evidence>
<feature type="transmembrane region" description="Helical" evidence="6">
    <location>
        <begin position="87"/>
        <end position="106"/>
    </location>
</feature>
<dbReference type="Proteomes" id="UP000273278">
    <property type="component" value="Chromosome"/>
</dbReference>
<dbReference type="InterPro" id="IPR002794">
    <property type="entry name" value="DUF92_TMEM19"/>
</dbReference>
<accession>A0A3G3IHW8</accession>
<keyword evidence="5 6" id="KW-0472">Membrane</keyword>
<dbReference type="AlphaFoldDB" id="A0A3G3IHW8"/>
<proteinExistence type="inferred from homology"/>
<dbReference type="RefSeq" id="WP_048097842.1">
    <property type="nucleotide sequence ID" value="NZ_CAYAYC010000033.1"/>
</dbReference>
<feature type="transmembrane region" description="Helical" evidence="6">
    <location>
        <begin position="118"/>
        <end position="138"/>
    </location>
</feature>
<feature type="transmembrane region" description="Helical" evidence="6">
    <location>
        <begin position="188"/>
        <end position="211"/>
    </location>
</feature>
<dbReference type="EMBL" id="CP017686">
    <property type="protein sequence ID" value="AYQ55329.1"/>
    <property type="molecule type" value="Genomic_DNA"/>
</dbReference>
<dbReference type="Pfam" id="PF01940">
    <property type="entry name" value="DUF92"/>
    <property type="match status" value="1"/>
</dbReference>
<evidence type="ECO:0000313" key="8">
    <source>
        <dbReference type="Proteomes" id="UP000273278"/>
    </source>
</evidence>
<organism evidence="7 8">
    <name type="scientific">Methanomethylophilus alvi</name>
    <dbReference type="NCBI Taxonomy" id="1291540"/>
    <lineage>
        <taxon>Archaea</taxon>
        <taxon>Methanobacteriati</taxon>
        <taxon>Thermoplasmatota</taxon>
        <taxon>Thermoplasmata</taxon>
        <taxon>Methanomassiliicoccales</taxon>
        <taxon>Methanomethylophilaceae</taxon>
        <taxon>Methanomethylophilus</taxon>
    </lineage>
</organism>
<sequence length="242" mass="25804">MDTLTGTLLAICVAAVLLLVAYKKGFLTNTGILASFISAVIIAYCGNFWWFAAYMLFPIMAFAATFTKIKKKKAMGLQEGKAGERGHMNILGVGLIPTIVSVVYFIDDGGASPYLTVAFLAAIAVSVADTTSSEIGVFDKDVWMITTLKKTEPGINGGISRLGLVSSAITSLVFAILSYALVFHCLDWRILIVWVCGMVGNLLDSVVGAVWENKGRISKYGNNIVTALSGAVIGFLLCLIVN</sequence>
<keyword evidence="4 6" id="KW-1133">Transmembrane helix</keyword>
<feature type="transmembrane region" description="Helical" evidence="6">
    <location>
        <begin position="223"/>
        <end position="241"/>
    </location>
</feature>
<evidence type="ECO:0000256" key="5">
    <source>
        <dbReference type="ARBA" id="ARBA00023136"/>
    </source>
</evidence>
<comment type="similarity">
    <text evidence="2">Belongs to the TMEM19 family.</text>
</comment>
<dbReference type="PANTHER" id="PTHR13353:SF5">
    <property type="entry name" value="TRANSMEMBRANE PROTEIN 19"/>
    <property type="match status" value="1"/>
</dbReference>
<evidence type="ECO:0000256" key="4">
    <source>
        <dbReference type="ARBA" id="ARBA00022989"/>
    </source>
</evidence>
<comment type="subcellular location">
    <subcellularLocation>
        <location evidence="1">Membrane</location>
        <topology evidence="1">Multi-pass membrane protein</topology>
    </subcellularLocation>
</comment>
<feature type="transmembrane region" description="Helical" evidence="6">
    <location>
        <begin position="159"/>
        <end position="182"/>
    </location>
</feature>
<dbReference type="GO" id="GO:0016020">
    <property type="term" value="C:membrane"/>
    <property type="evidence" value="ECO:0007669"/>
    <property type="project" value="UniProtKB-SubCell"/>
</dbReference>
<name>A0A3G3IHW8_9ARCH</name>
<keyword evidence="3 6" id="KW-0812">Transmembrane</keyword>
<gene>
    <name evidence="7" type="ORF">BKD89_05895</name>
</gene>